<proteinExistence type="predicted"/>
<comment type="caution">
    <text evidence="2">The sequence shown here is derived from an EMBL/GenBank/DDBJ whole genome shotgun (WGS) entry which is preliminary data.</text>
</comment>
<gene>
    <name evidence="2" type="ORF">BKA07_001297</name>
</gene>
<keyword evidence="3" id="KW-1185">Reference proteome</keyword>
<feature type="compositionally biased region" description="Basic and acidic residues" evidence="1">
    <location>
        <begin position="12"/>
        <end position="23"/>
    </location>
</feature>
<organism evidence="2 3">
    <name type="scientific">Brevibacterium marinum</name>
    <dbReference type="NCBI Taxonomy" id="418643"/>
    <lineage>
        <taxon>Bacteria</taxon>
        <taxon>Bacillati</taxon>
        <taxon>Actinomycetota</taxon>
        <taxon>Actinomycetes</taxon>
        <taxon>Micrococcales</taxon>
        <taxon>Brevibacteriaceae</taxon>
        <taxon>Brevibacterium</taxon>
    </lineage>
</organism>
<dbReference type="AlphaFoldDB" id="A0A846S427"/>
<feature type="compositionally biased region" description="Acidic residues" evidence="1">
    <location>
        <begin position="1"/>
        <end position="11"/>
    </location>
</feature>
<evidence type="ECO:0000313" key="3">
    <source>
        <dbReference type="Proteomes" id="UP000576792"/>
    </source>
</evidence>
<evidence type="ECO:0000313" key="2">
    <source>
        <dbReference type="EMBL" id="NJC56262.1"/>
    </source>
</evidence>
<accession>A0A846S427</accession>
<name>A0A846S427_9MICO</name>
<protein>
    <submittedName>
        <fullName evidence="2">Uncharacterized protein</fullName>
    </submittedName>
</protein>
<sequence length="76" mass="8702">MSDENLDEQPSEDAHEQDPDHLGEAAAEDEREGQQQTQARLDAALRRYRATLRNEAETGNEGFSADYYKSQKPPHW</sequence>
<dbReference type="RefSeq" id="WP_167950159.1">
    <property type="nucleotide sequence ID" value="NZ_BAAAPQ010000026.1"/>
</dbReference>
<evidence type="ECO:0000256" key="1">
    <source>
        <dbReference type="SAM" id="MobiDB-lite"/>
    </source>
</evidence>
<reference evidence="2 3" key="1">
    <citation type="submission" date="2020-03" db="EMBL/GenBank/DDBJ databases">
        <title>Sequencing the genomes of 1000 actinobacteria strains.</title>
        <authorList>
            <person name="Klenk H.-P."/>
        </authorList>
    </citation>
    <scope>NUCLEOTIDE SEQUENCE [LARGE SCALE GENOMIC DNA]</scope>
    <source>
        <strain evidence="2 3">DSM 18964</strain>
    </source>
</reference>
<feature type="region of interest" description="Disordered" evidence="1">
    <location>
        <begin position="1"/>
        <end position="76"/>
    </location>
</feature>
<dbReference type="Proteomes" id="UP000576792">
    <property type="component" value="Unassembled WGS sequence"/>
</dbReference>
<dbReference type="EMBL" id="JAATJN010000001">
    <property type="protein sequence ID" value="NJC56262.1"/>
    <property type="molecule type" value="Genomic_DNA"/>
</dbReference>